<dbReference type="FunCoup" id="A0A151Z353">
    <property type="interactions" value="74"/>
</dbReference>
<gene>
    <name evidence="2" type="ORF">DLAC_11091</name>
</gene>
<dbReference type="AlphaFoldDB" id="A0A151Z353"/>
<proteinExistence type="predicted"/>
<evidence type="ECO:0000313" key="3">
    <source>
        <dbReference type="Proteomes" id="UP000076078"/>
    </source>
</evidence>
<accession>A0A151Z353</accession>
<feature type="chain" id="PRO_5007592834" evidence="1">
    <location>
        <begin position="23"/>
        <end position="207"/>
    </location>
</feature>
<evidence type="ECO:0000256" key="1">
    <source>
        <dbReference type="SAM" id="SignalP"/>
    </source>
</evidence>
<keyword evidence="1" id="KW-0732">Signal</keyword>
<reference evidence="2 3" key="1">
    <citation type="submission" date="2015-12" db="EMBL/GenBank/DDBJ databases">
        <title>Dictyostelia acquired genes for synthesis and detection of signals that induce cell-type specialization by lateral gene transfer from prokaryotes.</title>
        <authorList>
            <person name="Gloeckner G."/>
            <person name="Schaap P."/>
        </authorList>
    </citation>
    <scope>NUCLEOTIDE SEQUENCE [LARGE SCALE GENOMIC DNA]</scope>
    <source>
        <strain evidence="2 3">TK</strain>
    </source>
</reference>
<sequence length="207" mass="23412">MKYQTIIVLLCCFNSLFYKTRADYVNAYYSTETETCTGEVVQILSVLAGACTSNSIVECDYPNNQLVTTVYNDDECTSYAYSYNTAINECVALSTRNCTTDIPQPINTYTVMTFSDDCSQQKYPLSVATYPLDLCYQIAQPDFEFYYNSCNSTYLTLNQYDDYASIGSSSGSSPICYENQYLSSIQYIHVTDNTQCQPSEILYTCNQ</sequence>
<name>A0A151Z353_TIELA</name>
<comment type="caution">
    <text evidence="2">The sequence shown here is derived from an EMBL/GenBank/DDBJ whole genome shotgun (WGS) entry which is preliminary data.</text>
</comment>
<dbReference type="InParanoid" id="A0A151Z353"/>
<dbReference type="Proteomes" id="UP000076078">
    <property type="component" value="Unassembled WGS sequence"/>
</dbReference>
<evidence type="ECO:0000313" key="2">
    <source>
        <dbReference type="EMBL" id="KYQ88393.1"/>
    </source>
</evidence>
<keyword evidence="3" id="KW-1185">Reference proteome</keyword>
<protein>
    <submittedName>
        <fullName evidence="2">Pol protein</fullName>
    </submittedName>
</protein>
<feature type="signal peptide" evidence="1">
    <location>
        <begin position="1"/>
        <end position="22"/>
    </location>
</feature>
<organism evidence="2 3">
    <name type="scientific">Tieghemostelium lacteum</name>
    <name type="common">Slime mold</name>
    <name type="synonym">Dictyostelium lacteum</name>
    <dbReference type="NCBI Taxonomy" id="361077"/>
    <lineage>
        <taxon>Eukaryota</taxon>
        <taxon>Amoebozoa</taxon>
        <taxon>Evosea</taxon>
        <taxon>Eumycetozoa</taxon>
        <taxon>Dictyostelia</taxon>
        <taxon>Dictyosteliales</taxon>
        <taxon>Raperosteliaceae</taxon>
        <taxon>Tieghemostelium</taxon>
    </lineage>
</organism>
<dbReference type="EMBL" id="LODT01000051">
    <property type="protein sequence ID" value="KYQ88393.1"/>
    <property type="molecule type" value="Genomic_DNA"/>
</dbReference>